<dbReference type="Gene3D" id="2.60.40.10">
    <property type="entry name" value="Immunoglobulins"/>
    <property type="match status" value="1"/>
</dbReference>
<comment type="cofactor">
    <cofactor evidence="1 13">
        <name>heme</name>
        <dbReference type="ChEBI" id="CHEBI:30413"/>
    </cofactor>
</comment>
<dbReference type="GO" id="GO:0004497">
    <property type="term" value="F:monooxygenase activity"/>
    <property type="evidence" value="ECO:0007669"/>
    <property type="project" value="UniProtKB-KW"/>
</dbReference>
<evidence type="ECO:0000256" key="6">
    <source>
        <dbReference type="ARBA" id="ARBA00022617"/>
    </source>
</evidence>
<dbReference type="GO" id="GO:0016705">
    <property type="term" value="F:oxidoreductase activity, acting on paired donors, with incorporation or reduction of molecular oxygen"/>
    <property type="evidence" value="ECO:0007669"/>
    <property type="project" value="InterPro"/>
</dbReference>
<dbReference type="InterPro" id="IPR017972">
    <property type="entry name" value="Cyt_P450_CS"/>
</dbReference>
<feature type="compositionally biased region" description="Low complexity" evidence="14">
    <location>
        <begin position="498"/>
        <end position="512"/>
    </location>
</feature>
<keyword evidence="7 13" id="KW-0479">Metal-binding</keyword>
<evidence type="ECO:0000256" key="13">
    <source>
        <dbReference type="PIRSR" id="PIRSR602401-1"/>
    </source>
</evidence>
<comment type="similarity">
    <text evidence="5">Belongs to the cytochrome P450 family.</text>
</comment>
<dbReference type="SUPFAM" id="SSF48264">
    <property type="entry name" value="Cytochrome P450"/>
    <property type="match status" value="1"/>
</dbReference>
<keyword evidence="12" id="KW-0968">Cytoplasmic vesicle</keyword>
<dbReference type="InterPro" id="IPR002401">
    <property type="entry name" value="Cyt_P450_E_grp-I"/>
</dbReference>
<dbReference type="PROSITE" id="PS50238">
    <property type="entry name" value="RHOGAP"/>
    <property type="match status" value="1"/>
</dbReference>
<evidence type="ECO:0000256" key="9">
    <source>
        <dbReference type="ARBA" id="ARBA00023002"/>
    </source>
</evidence>
<evidence type="ECO:0000313" key="17">
    <source>
        <dbReference type="Proteomes" id="UP000521872"/>
    </source>
</evidence>
<dbReference type="SUPFAM" id="SSF56219">
    <property type="entry name" value="DNase I-like"/>
    <property type="match status" value="1"/>
</dbReference>
<dbReference type="InterPro" id="IPR013783">
    <property type="entry name" value="Ig-like_fold"/>
</dbReference>
<dbReference type="Pfam" id="PF00620">
    <property type="entry name" value="RhoGAP"/>
    <property type="match status" value="1"/>
</dbReference>
<organism evidence="16 17">
    <name type="scientific">Agrocybe pediades</name>
    <dbReference type="NCBI Taxonomy" id="84607"/>
    <lineage>
        <taxon>Eukaryota</taxon>
        <taxon>Fungi</taxon>
        <taxon>Dikarya</taxon>
        <taxon>Basidiomycota</taxon>
        <taxon>Agaricomycotina</taxon>
        <taxon>Agaricomycetes</taxon>
        <taxon>Agaricomycetidae</taxon>
        <taxon>Agaricales</taxon>
        <taxon>Agaricineae</taxon>
        <taxon>Strophariaceae</taxon>
        <taxon>Agrocybe</taxon>
    </lineage>
</organism>
<dbReference type="SMART" id="SM00128">
    <property type="entry name" value="IPPc"/>
    <property type="match status" value="1"/>
</dbReference>
<dbReference type="PROSITE" id="PS00086">
    <property type="entry name" value="CYTOCHROME_P450"/>
    <property type="match status" value="1"/>
</dbReference>
<feature type="region of interest" description="Disordered" evidence="14">
    <location>
        <begin position="498"/>
        <end position="518"/>
    </location>
</feature>
<evidence type="ECO:0000259" key="15">
    <source>
        <dbReference type="PROSITE" id="PS50238"/>
    </source>
</evidence>
<evidence type="ECO:0000256" key="2">
    <source>
        <dbReference type="ARBA" id="ARBA00004146"/>
    </source>
</evidence>
<dbReference type="SUPFAM" id="SSF48350">
    <property type="entry name" value="GTPase activation domain, GAP"/>
    <property type="match status" value="1"/>
</dbReference>
<accession>A0A8H4QL59</accession>
<keyword evidence="6 13" id="KW-0349">Heme</keyword>
<name>A0A8H4QL59_9AGAR</name>
<dbReference type="GO" id="GO:0016791">
    <property type="term" value="F:phosphatase activity"/>
    <property type="evidence" value="ECO:0007669"/>
    <property type="project" value="InterPro"/>
</dbReference>
<dbReference type="PANTHER" id="PTHR46300:SF7">
    <property type="entry name" value="P450, PUTATIVE (EUROFUNG)-RELATED"/>
    <property type="match status" value="1"/>
</dbReference>
<comment type="caution">
    <text evidence="16">The sequence shown here is derived from an EMBL/GenBank/DDBJ whole genome shotgun (WGS) entry which is preliminary data.</text>
</comment>
<reference evidence="16 17" key="1">
    <citation type="submission" date="2019-12" db="EMBL/GenBank/DDBJ databases">
        <authorList>
            <person name="Floudas D."/>
            <person name="Bentzer J."/>
            <person name="Ahren D."/>
            <person name="Johansson T."/>
            <person name="Persson P."/>
            <person name="Tunlid A."/>
        </authorList>
    </citation>
    <scope>NUCLEOTIDE SEQUENCE [LARGE SCALE GENOMIC DNA]</scope>
    <source>
        <strain evidence="16 17">CBS 102.39</strain>
    </source>
</reference>
<comment type="subcellular location">
    <subcellularLocation>
        <location evidence="3">Cytoplasmic vesicle</location>
        <location evidence="3">Phagosome membrane</location>
    </subcellularLocation>
    <subcellularLocation>
        <location evidence="2">Early endosome membrane</location>
    </subcellularLocation>
</comment>
<feature type="domain" description="Rho-GAP" evidence="15">
    <location>
        <begin position="836"/>
        <end position="1018"/>
    </location>
</feature>
<feature type="region of interest" description="Disordered" evidence="14">
    <location>
        <begin position="316"/>
        <end position="337"/>
    </location>
</feature>
<dbReference type="InterPro" id="IPR001128">
    <property type="entry name" value="Cyt_P450"/>
</dbReference>
<dbReference type="GO" id="GO:0007165">
    <property type="term" value="P:signal transduction"/>
    <property type="evidence" value="ECO:0007669"/>
    <property type="project" value="InterPro"/>
</dbReference>
<evidence type="ECO:0000256" key="5">
    <source>
        <dbReference type="ARBA" id="ARBA00010617"/>
    </source>
</evidence>
<dbReference type="PANTHER" id="PTHR46300">
    <property type="entry name" value="P450, PUTATIVE (EUROFUNG)-RELATED-RELATED"/>
    <property type="match status" value="1"/>
</dbReference>
<evidence type="ECO:0000256" key="14">
    <source>
        <dbReference type="SAM" id="MobiDB-lite"/>
    </source>
</evidence>
<evidence type="ECO:0000256" key="1">
    <source>
        <dbReference type="ARBA" id="ARBA00001971"/>
    </source>
</evidence>
<comment type="pathway">
    <text evidence="4">Secondary metabolite biosynthesis.</text>
</comment>
<evidence type="ECO:0000256" key="7">
    <source>
        <dbReference type="ARBA" id="ARBA00022723"/>
    </source>
</evidence>
<dbReference type="Gene3D" id="1.10.555.10">
    <property type="entry name" value="Rho GTPase activation protein"/>
    <property type="match status" value="1"/>
</dbReference>
<dbReference type="PRINTS" id="PR00463">
    <property type="entry name" value="EP450I"/>
</dbReference>
<evidence type="ECO:0000256" key="3">
    <source>
        <dbReference type="ARBA" id="ARBA00004580"/>
    </source>
</evidence>
<feature type="binding site" description="axial binding residue" evidence="13">
    <location>
        <position position="1412"/>
    </location>
    <ligand>
        <name>heme</name>
        <dbReference type="ChEBI" id="CHEBI:30413"/>
    </ligand>
    <ligandPart>
        <name>Fe</name>
        <dbReference type="ChEBI" id="CHEBI:18248"/>
    </ligandPart>
</feature>
<evidence type="ECO:0000256" key="8">
    <source>
        <dbReference type="ARBA" id="ARBA00022753"/>
    </source>
</evidence>
<keyword evidence="11" id="KW-0503">Monooxygenase</keyword>
<dbReference type="InterPro" id="IPR036691">
    <property type="entry name" value="Endo/exonu/phosph_ase_sf"/>
</dbReference>
<evidence type="ECO:0000256" key="10">
    <source>
        <dbReference type="ARBA" id="ARBA00023004"/>
    </source>
</evidence>
<dbReference type="EMBL" id="JAACJL010000046">
    <property type="protein sequence ID" value="KAF4612856.1"/>
    <property type="molecule type" value="Genomic_DNA"/>
</dbReference>
<dbReference type="GO" id="GO:0020037">
    <property type="term" value="F:heme binding"/>
    <property type="evidence" value="ECO:0007669"/>
    <property type="project" value="InterPro"/>
</dbReference>
<dbReference type="InterPro" id="IPR000198">
    <property type="entry name" value="RhoGAP_dom"/>
</dbReference>
<evidence type="ECO:0000256" key="4">
    <source>
        <dbReference type="ARBA" id="ARBA00005179"/>
    </source>
</evidence>
<dbReference type="GO" id="GO:0031901">
    <property type="term" value="C:early endosome membrane"/>
    <property type="evidence" value="ECO:0007669"/>
    <property type="project" value="UniProtKB-SubCell"/>
</dbReference>
<dbReference type="InterPro" id="IPR008936">
    <property type="entry name" value="Rho_GTPase_activation_prot"/>
</dbReference>
<dbReference type="Proteomes" id="UP000521872">
    <property type="component" value="Unassembled WGS sequence"/>
</dbReference>
<keyword evidence="10 13" id="KW-0408">Iron</keyword>
<keyword evidence="17" id="KW-1185">Reference proteome</keyword>
<dbReference type="Gene3D" id="1.10.630.10">
    <property type="entry name" value="Cytochrome P450"/>
    <property type="match status" value="1"/>
</dbReference>
<sequence>MAAISQLRDLLRPPDDVKFVLEATLVTSSESSNSNPTQDTRNRRLLAAVAHKDDWNLTEEGCLLVCKFKPGLNGQAEELEIQKVFPIYGQFSIVISQMRRGTVNLQPALLEQPRSVITLSVNPAEGLPNDAQAPMLFTYDVQGLKNLVAECKRLKEACDVEANAVVNLASSTTYFSWVRPYLEKSSTIASLTTMVQDLRLINKPLIERLSPACAGTTGDDHADLQLIRDDWVRVNARRMATKGRRSLTLRVGTFNVNGKMPSQDLSAWIQGSAGGTAAASTTKRDSIATLLPPVKTVSPFSLREFIPNPFDWVAPKTPGEEKGLEEEESLPRRVDVSDPDDPDMLVLGFQELDLSTEALLYSTRTTREDAWTLAVFAALGEKAVKYEKLVSKQLVGMLLIVMVKKSLKSCFGDVRTTAIGAGILGVMGNKGGTAVRLTFTPPGSSTTAESEKASESSTPLGSTLLTFVNAHLAAFDEMAEKRNADFQDLSKRLLFESSNSAGESEGSEQAAEGGVGSGNDGSMFSRPFSVYEADVLFWMVRLAFVPPAVTGEYADDGRILRDEERENASKFEALLRFDQLKKAMKENKAFVDFREHPITHMPSYRFSPGLMMDSLGYDLKRKPAWTDRILSMCSPLCRLDQVSYTSHSEIVMSDHRPVSAEFSLTVDEYDTESLQFNIRQLFQDMDHLDGDGTHSRGSLKIEDTYVDFEKISYGSRVERKVVVTNTSKAPCAFRFVPVQLDNPIHPEWLDINRMMGVLLPNESTHITLTAHVDDEIAAMLNQRSSDLSGTLILHTVLGKDHFISVSAEYQYTCFANKLSRLTRLRGPIRSMESPHALLPENHAMNAPREIMRVINWMMSNSTNTEEMFLQPRDDKMVANIRECLDTGAEFPYAPDSQDPKIPLAFATTLLQFLDSLVDPVIPASLHAQCVEMTNRDEAFELLDALPPVSVNVWISLTAFLHFLCQGTKAELHAEKIATVFAPILLRDDPASLNPPISPNRKRKFLLSEPLPPGPRKLPLLENLLDMPTSHEWFTFAEWGKKYGDIMSVSVFGQHMVILNSAKHAVEMLEKRSSIYSDRPIMQMGGEMVGWKNTLVLVPYGERFRNYRKMFHQVIGTPSAMSAYHPIEEIETKRFLQRILAQPDDLAAHIRRTAGAIILRISHGYTVEEKEDPFVTLADEATEQFALSTAPGGFLVNLIPPLQYVPSWFPGAGFKKTAAEWAKTLSEMADEPYQYVKRQMAYGSAEPSFISRFLESGDVSPEEEFDIKWSAASLYSGGADTTVSAIYALFLAALLHPDAANKAREEMDRVIGMERLPTFADREKLPYTNALALEVLRWHCVTPTGVPHRVTEDNVYNGYFIPKGALIIPNIWYMAHDPNVYKDPFAFNPERFLGSAPEQDPRDICFGFGRRICPGRVLADASLFISCAMTLAVFDITKHESADGIVDEPKQEQTTGTISHLKPFKCNIVPRSQKVAALINAED</sequence>
<keyword evidence="9" id="KW-0560">Oxidoreductase</keyword>
<dbReference type="GO" id="GO:0046856">
    <property type="term" value="P:phosphatidylinositol dephosphorylation"/>
    <property type="evidence" value="ECO:0007669"/>
    <property type="project" value="InterPro"/>
</dbReference>
<dbReference type="SMART" id="SM00324">
    <property type="entry name" value="RhoGAP"/>
    <property type="match status" value="1"/>
</dbReference>
<keyword evidence="8" id="KW-0967">Endosome</keyword>
<feature type="region of interest" description="Disordered" evidence="14">
    <location>
        <begin position="439"/>
        <end position="459"/>
    </location>
</feature>
<evidence type="ECO:0000313" key="16">
    <source>
        <dbReference type="EMBL" id="KAF4612856.1"/>
    </source>
</evidence>
<dbReference type="InterPro" id="IPR050364">
    <property type="entry name" value="Cytochrome_P450_fung"/>
</dbReference>
<dbReference type="Gene3D" id="3.60.10.10">
    <property type="entry name" value="Endonuclease/exonuclease/phosphatase"/>
    <property type="match status" value="1"/>
</dbReference>
<dbReference type="CDD" id="cd11065">
    <property type="entry name" value="CYP64-like"/>
    <property type="match status" value="1"/>
</dbReference>
<gene>
    <name evidence="16" type="ORF">D9613_010962</name>
</gene>
<dbReference type="InterPro" id="IPR036396">
    <property type="entry name" value="Cyt_P450_sf"/>
</dbReference>
<proteinExistence type="inferred from homology"/>
<protein>
    <recommendedName>
        <fullName evidence="15">Rho-GAP domain-containing protein</fullName>
    </recommendedName>
</protein>
<dbReference type="Pfam" id="PF22669">
    <property type="entry name" value="Exo_endo_phos2"/>
    <property type="match status" value="1"/>
</dbReference>
<evidence type="ECO:0000256" key="11">
    <source>
        <dbReference type="ARBA" id="ARBA00023033"/>
    </source>
</evidence>
<dbReference type="Pfam" id="PF21310">
    <property type="entry name" value="OCRL-like_ASH"/>
    <property type="match status" value="1"/>
</dbReference>
<dbReference type="InterPro" id="IPR048869">
    <property type="entry name" value="OCRL-1_2_ASH"/>
</dbReference>
<dbReference type="GO" id="GO:0005506">
    <property type="term" value="F:iron ion binding"/>
    <property type="evidence" value="ECO:0007669"/>
    <property type="project" value="InterPro"/>
</dbReference>
<dbReference type="Pfam" id="PF00067">
    <property type="entry name" value="p450"/>
    <property type="match status" value="1"/>
</dbReference>
<dbReference type="InterPro" id="IPR000300">
    <property type="entry name" value="IPPc"/>
</dbReference>
<evidence type="ECO:0000256" key="12">
    <source>
        <dbReference type="ARBA" id="ARBA00023329"/>
    </source>
</evidence>